<proteinExistence type="predicted"/>
<dbReference type="Proteomes" id="UP000189670">
    <property type="component" value="Unassembled WGS sequence"/>
</dbReference>
<organism evidence="2 3">
    <name type="scientific">Candidatus Magnetoglobus multicellularis str. Araruama</name>
    <dbReference type="NCBI Taxonomy" id="890399"/>
    <lineage>
        <taxon>Bacteria</taxon>
        <taxon>Pseudomonadati</taxon>
        <taxon>Thermodesulfobacteriota</taxon>
        <taxon>Desulfobacteria</taxon>
        <taxon>Desulfobacterales</taxon>
        <taxon>Desulfobacteraceae</taxon>
        <taxon>Candidatus Magnetoglobus</taxon>
    </lineage>
</organism>
<protein>
    <submittedName>
        <fullName evidence="2">AAA-ATPase</fullName>
    </submittedName>
</protein>
<feature type="domain" description="AAA-ATPase-like" evidence="1">
    <location>
        <begin position="1"/>
        <end position="209"/>
    </location>
</feature>
<gene>
    <name evidence="2" type="ORF">OMM_05234</name>
</gene>
<dbReference type="InterPro" id="IPR018631">
    <property type="entry name" value="AAA-ATPase-like_dom"/>
</dbReference>
<dbReference type="PANTHER" id="PTHR34825:SF2">
    <property type="entry name" value="AAA-ATPASE-LIKE DOMAIN-CONTAINING PROTEIN"/>
    <property type="match status" value="1"/>
</dbReference>
<evidence type="ECO:0000259" key="1">
    <source>
        <dbReference type="Pfam" id="PF09820"/>
    </source>
</evidence>
<dbReference type="InterPro" id="IPR012547">
    <property type="entry name" value="PDDEXK_9"/>
</dbReference>
<dbReference type="Pfam" id="PF09820">
    <property type="entry name" value="AAA-ATPase_like"/>
    <property type="match status" value="1"/>
</dbReference>
<dbReference type="PANTHER" id="PTHR34825">
    <property type="entry name" value="CONSERVED PROTEIN, WITH A WEAK D-GALACTARATE DEHYDRATASE/ALTRONATE HYDROLASE DOMAIN"/>
    <property type="match status" value="1"/>
</dbReference>
<accession>A0A1V1NXD4</accession>
<name>A0A1V1NXD4_9BACT</name>
<reference evidence="3" key="1">
    <citation type="submission" date="2012-11" db="EMBL/GenBank/DDBJ databases">
        <authorList>
            <person name="Lucero-Rivera Y.E."/>
            <person name="Tovar-Ramirez D."/>
        </authorList>
    </citation>
    <scope>NUCLEOTIDE SEQUENCE [LARGE SCALE GENOMIC DNA]</scope>
    <source>
        <strain evidence="3">Araruama</strain>
    </source>
</reference>
<evidence type="ECO:0000313" key="2">
    <source>
        <dbReference type="EMBL" id="ETR67250.1"/>
    </source>
</evidence>
<dbReference type="Pfam" id="PF08011">
    <property type="entry name" value="PDDEXK_9"/>
    <property type="match status" value="1"/>
</dbReference>
<comment type="caution">
    <text evidence="2">The sequence shown here is derived from an EMBL/GenBank/DDBJ whole genome shotgun (WGS) entry which is preliminary data.</text>
</comment>
<dbReference type="EMBL" id="ATBP01001481">
    <property type="protein sequence ID" value="ETR67250.1"/>
    <property type="molecule type" value="Genomic_DNA"/>
</dbReference>
<sequence>MYYVDKTKYIHELEALPNYIFLIRPRRFGKSLWINLLQYYYDCNRKDQFDTLFKDTFIGQNPTPNNNRYMTLAFNFAMVDPKYDGIQKAFQRYINNIIDDFLKRYQHSFDKQIITEIQSLSFIDEKIQKLFLYCARQELKVYMFIDEYDNFTNTILTTTGKKQYLELTHGEGPFRYFFNLLKGLTSMPDSGLDKLFITGVSPVTMDDVTSGFNIGTNVSLDTHINEFMGFTESETLEILHYYHRSGRLSLDPDFCMNIMKQWYNNYRFAKKAQHILFNTDMVLYFVQQAMKDSAIPEDLIDQNVKIDYNKLRYLITIDSQLNGNFSRLKNIIEKQEIVSNIVRSFPVEKIMDQENFISILYYFGLLTIHSKADGVYLLKIPNFTIQKLMYGYIRSGFEDVNVFKIDMWLLQKNIRDMAFRGDWKPFFQYLSEQIEKQTAIRDYLNGEKVVQGFLLAYLNVVDYYITQSEAELNKGYSDIYMEPFVSKYPDLEYAYLIELKYISRGEYSEAVQNEHIKDAQEQLDQYAKSDRVKNSMAHAQLKKVVLVYKGWELTYCEEYA</sequence>
<evidence type="ECO:0000313" key="3">
    <source>
        <dbReference type="Proteomes" id="UP000189670"/>
    </source>
</evidence>
<dbReference type="AlphaFoldDB" id="A0A1V1NXD4"/>